<dbReference type="SUPFAM" id="SSF52058">
    <property type="entry name" value="L domain-like"/>
    <property type="match status" value="1"/>
</dbReference>
<dbReference type="FunFam" id="3.30.200.20:FF:000309">
    <property type="entry name" value="Leucine-rich repeat receptor protein kinase MSP1"/>
    <property type="match status" value="1"/>
</dbReference>
<evidence type="ECO:0000256" key="10">
    <source>
        <dbReference type="ARBA" id="ARBA00022741"/>
    </source>
</evidence>
<evidence type="ECO:0000256" key="3">
    <source>
        <dbReference type="ARBA" id="ARBA00022527"/>
    </source>
</evidence>
<keyword evidence="16" id="KW-0325">Glycoprotein</keyword>
<dbReference type="GO" id="GO:0005524">
    <property type="term" value="F:ATP binding"/>
    <property type="evidence" value="ECO:0007669"/>
    <property type="project" value="UniProtKB-KW"/>
</dbReference>
<proteinExistence type="predicted"/>
<feature type="domain" description="Protein kinase" evidence="21">
    <location>
        <begin position="602"/>
        <end position="865"/>
    </location>
</feature>
<dbReference type="GO" id="GO:0004674">
    <property type="term" value="F:protein serine/threonine kinase activity"/>
    <property type="evidence" value="ECO:0007669"/>
    <property type="project" value="UniProtKB-KW"/>
</dbReference>
<dbReference type="FunFam" id="1.10.510.10:FF:000479">
    <property type="entry name" value="Leucine-rich repeat receptor-like protein kinase"/>
    <property type="match status" value="1"/>
</dbReference>
<evidence type="ECO:0000256" key="7">
    <source>
        <dbReference type="ARBA" id="ARBA00022692"/>
    </source>
</evidence>
<evidence type="ECO:0000256" key="2">
    <source>
        <dbReference type="ARBA" id="ARBA00012513"/>
    </source>
</evidence>
<evidence type="ECO:0000256" key="4">
    <source>
        <dbReference type="ARBA" id="ARBA00022553"/>
    </source>
</evidence>
<evidence type="ECO:0000256" key="14">
    <source>
        <dbReference type="ARBA" id="ARBA00023136"/>
    </source>
</evidence>
<dbReference type="Gene3D" id="3.30.200.20">
    <property type="entry name" value="Phosphorylase Kinase, domain 1"/>
    <property type="match status" value="1"/>
</dbReference>
<dbReference type="Gene3D" id="1.10.510.10">
    <property type="entry name" value="Transferase(Phosphotransferase) domain 1"/>
    <property type="match status" value="1"/>
</dbReference>
<dbReference type="EC" id="2.7.11.1" evidence="2"/>
<dbReference type="Pfam" id="PF13855">
    <property type="entry name" value="LRR_8"/>
    <property type="match status" value="2"/>
</dbReference>
<comment type="caution">
    <text evidence="22">The sequence shown here is derived from an EMBL/GenBank/DDBJ whole genome shotgun (WGS) entry which is preliminary data.</text>
</comment>
<dbReference type="SUPFAM" id="SSF56112">
    <property type="entry name" value="Protein kinase-like (PK-like)"/>
    <property type="match status" value="1"/>
</dbReference>
<dbReference type="Pfam" id="PF00560">
    <property type="entry name" value="LRR_1"/>
    <property type="match status" value="6"/>
</dbReference>
<keyword evidence="4" id="KW-0597">Phosphoprotein</keyword>
<evidence type="ECO:0000256" key="13">
    <source>
        <dbReference type="ARBA" id="ARBA00022989"/>
    </source>
</evidence>
<evidence type="ECO:0000256" key="9">
    <source>
        <dbReference type="ARBA" id="ARBA00022737"/>
    </source>
</evidence>
<comment type="catalytic activity">
    <reaction evidence="17">
        <text>L-threonyl-[protein] + ATP = O-phospho-L-threonyl-[protein] + ADP + H(+)</text>
        <dbReference type="Rhea" id="RHEA:46608"/>
        <dbReference type="Rhea" id="RHEA-COMP:11060"/>
        <dbReference type="Rhea" id="RHEA-COMP:11605"/>
        <dbReference type="ChEBI" id="CHEBI:15378"/>
        <dbReference type="ChEBI" id="CHEBI:30013"/>
        <dbReference type="ChEBI" id="CHEBI:30616"/>
        <dbReference type="ChEBI" id="CHEBI:61977"/>
        <dbReference type="ChEBI" id="CHEBI:456216"/>
        <dbReference type="EC" id="2.7.11.1"/>
    </reaction>
</comment>
<comment type="catalytic activity">
    <reaction evidence="18">
        <text>L-seryl-[protein] + ATP = O-phospho-L-seryl-[protein] + ADP + H(+)</text>
        <dbReference type="Rhea" id="RHEA:17989"/>
        <dbReference type="Rhea" id="RHEA-COMP:9863"/>
        <dbReference type="Rhea" id="RHEA-COMP:11604"/>
        <dbReference type="ChEBI" id="CHEBI:15378"/>
        <dbReference type="ChEBI" id="CHEBI:29999"/>
        <dbReference type="ChEBI" id="CHEBI:30616"/>
        <dbReference type="ChEBI" id="CHEBI:83421"/>
        <dbReference type="ChEBI" id="CHEBI:456216"/>
        <dbReference type="EC" id="2.7.11.1"/>
    </reaction>
</comment>
<dbReference type="SMART" id="SM00369">
    <property type="entry name" value="LRR_TYP"/>
    <property type="match status" value="9"/>
</dbReference>
<keyword evidence="9" id="KW-0677">Repeat</keyword>
<evidence type="ECO:0000256" key="12">
    <source>
        <dbReference type="ARBA" id="ARBA00022840"/>
    </source>
</evidence>
<dbReference type="InterPro" id="IPR003591">
    <property type="entry name" value="Leu-rich_rpt_typical-subtyp"/>
</dbReference>
<evidence type="ECO:0000256" key="1">
    <source>
        <dbReference type="ARBA" id="ARBA00004479"/>
    </source>
</evidence>
<evidence type="ECO:0000313" key="22">
    <source>
        <dbReference type="EMBL" id="VVB08599.1"/>
    </source>
</evidence>
<name>A0A565C4Q3_9BRAS</name>
<accession>A0A565C4Q3</accession>
<dbReference type="PRINTS" id="PR00019">
    <property type="entry name" value="LEURICHRPT"/>
</dbReference>
<dbReference type="PANTHER" id="PTHR48005:SF95">
    <property type="entry name" value="PROTEIN KINASE DOMAIN-CONTAINING PROTEIN"/>
    <property type="match status" value="1"/>
</dbReference>
<dbReference type="PROSITE" id="PS50011">
    <property type="entry name" value="PROTEIN_KINASE_DOM"/>
    <property type="match status" value="1"/>
</dbReference>
<dbReference type="FunFam" id="3.80.10.10:FF:000177">
    <property type="entry name" value="Leucine-rich repeat receptor-like serine/threonine-protein kinase At1g17230"/>
    <property type="match status" value="1"/>
</dbReference>
<reference evidence="22" key="1">
    <citation type="submission" date="2019-07" db="EMBL/GenBank/DDBJ databases">
        <authorList>
            <person name="Dittberner H."/>
        </authorList>
    </citation>
    <scope>NUCLEOTIDE SEQUENCE [LARGE SCALE GENOMIC DNA]</scope>
</reference>
<dbReference type="Pfam" id="PF00069">
    <property type="entry name" value="Pkinase"/>
    <property type="match status" value="1"/>
</dbReference>
<dbReference type="FunFam" id="3.80.10.10:FF:000400">
    <property type="entry name" value="Nuclear pore complex protein NUP107"/>
    <property type="match status" value="1"/>
</dbReference>
<evidence type="ECO:0000256" key="16">
    <source>
        <dbReference type="ARBA" id="ARBA00023180"/>
    </source>
</evidence>
<keyword evidence="13 19" id="KW-1133">Transmembrane helix</keyword>
<dbReference type="EMBL" id="CABITT030000006">
    <property type="protein sequence ID" value="VVB08599.1"/>
    <property type="molecule type" value="Genomic_DNA"/>
</dbReference>
<protein>
    <recommendedName>
        <fullName evidence="2">non-specific serine/threonine protein kinase</fullName>
        <ecNumber evidence="2">2.7.11.1</ecNumber>
    </recommendedName>
</protein>
<evidence type="ECO:0000313" key="23">
    <source>
        <dbReference type="Proteomes" id="UP000489600"/>
    </source>
</evidence>
<dbReference type="InterPro" id="IPR013210">
    <property type="entry name" value="LRR_N_plant-typ"/>
</dbReference>
<dbReference type="InterPro" id="IPR000719">
    <property type="entry name" value="Prot_kinase_dom"/>
</dbReference>
<dbReference type="InterPro" id="IPR051420">
    <property type="entry name" value="Ser_Thr_Kinases_DiverseReg"/>
</dbReference>
<feature type="chain" id="PRO_5021785661" description="non-specific serine/threonine protein kinase" evidence="20">
    <location>
        <begin position="23"/>
        <end position="865"/>
    </location>
</feature>
<keyword evidence="12" id="KW-0067">ATP-binding</keyword>
<gene>
    <name evidence="22" type="ORF">ANE_LOCUS19043</name>
</gene>
<dbReference type="Pfam" id="PF08263">
    <property type="entry name" value="LRRNT_2"/>
    <property type="match status" value="1"/>
</dbReference>
<dbReference type="PANTHER" id="PTHR48005">
    <property type="entry name" value="LEUCINE RICH REPEAT KINASE 2"/>
    <property type="match status" value="1"/>
</dbReference>
<evidence type="ECO:0000256" key="19">
    <source>
        <dbReference type="SAM" id="Phobius"/>
    </source>
</evidence>
<keyword evidence="5" id="KW-0433">Leucine-rich repeat</keyword>
<keyword evidence="8 20" id="KW-0732">Signal</keyword>
<keyword evidence="14 19" id="KW-0472">Membrane</keyword>
<keyword evidence="6" id="KW-0808">Transferase</keyword>
<keyword evidence="11" id="KW-0418">Kinase</keyword>
<dbReference type="PROSITE" id="PS00109">
    <property type="entry name" value="PROTEIN_KINASE_TYR"/>
    <property type="match status" value="1"/>
</dbReference>
<evidence type="ECO:0000256" key="20">
    <source>
        <dbReference type="SAM" id="SignalP"/>
    </source>
</evidence>
<keyword evidence="10" id="KW-0547">Nucleotide-binding</keyword>
<dbReference type="AlphaFoldDB" id="A0A565C4Q3"/>
<dbReference type="InterPro" id="IPR032675">
    <property type="entry name" value="LRR_dom_sf"/>
</dbReference>
<comment type="subcellular location">
    <subcellularLocation>
        <location evidence="1">Membrane</location>
        <topology evidence="1">Single-pass type I membrane protein</topology>
    </subcellularLocation>
</comment>
<evidence type="ECO:0000256" key="15">
    <source>
        <dbReference type="ARBA" id="ARBA00023170"/>
    </source>
</evidence>
<keyword evidence="3" id="KW-0723">Serine/threonine-protein kinase</keyword>
<sequence length="865" mass="96453">MASDHFGLIKFLTLVMATSVSASEEAKALLIWKSSFKNQTLTSPLSSWTNTNTNSLCTSWFGVSCNSQGSIVRLNLTDIRIETDLRNFRFPSLSNLTFLDLSINNLSGPFPPQFEQLSKLNYLDMSRNNITGPIPSTIGNLKDLRFLNLQQNSLTGFIPPELGDLVSMVDLRLNQNKLTGPIPDSFGNLTNLEFLYLRRNNLSGQIPPSIANPLKLQVMQLDTNNFTGFLPEGICGGGKLQNLTLRGNRLHGPIPKSLRECKSLFRVRFEGNGFTGDISNVFGVYPHLNYIDLSHNKFHGEISGNWGESRKLGALIFSDNQITGTIPQEIWNMTQLNQLDLSSNNITGELPEDIRNLKRLVKLQLNGNQLSGRLPSGLGSLTDLDYLDLSSNRFSSEIPISLAFLSSLHHMNMSRNTLYEAIPIELTKLGQLSVLDLSENQLDGIIPSQISFLQSLEILDLSYNNLAGLIPTSFKEMHALRNVNISHNNLEGPVPHSLVFQNAPEETLEGNKRLCGNNIKQGLKPCSSSYFGNKRSSKVVVLSVLIPIVGVILICIRVATYLQRRKRLFREPTDSETGPRMFISKFPAKLSYDEIINATENFDAKYLTGAGGSGTVYKAKVQSMVLAVKKLHETMDDERATFMVQHGFLNEINTLAKIRHRNMVKLLGYCSHSLHSFLVYQYIEKGSLRKALAEDEVAKRLDWEKRINIVKGVAHAISYIHHDHSPPIVHCDISSGNILLDKDYEPKVSDFGSAKLLKKDASNWSVLGGTYGYMAPELAYSVNVTEKCDVYSFGVLTLEVIRGTHPSHLLSNEKIQLIDIQDSRLPSPSVHIKDQMSRIIEIAVSCLHIDPQSRPTMLQVSNTLL</sequence>
<evidence type="ECO:0000256" key="11">
    <source>
        <dbReference type="ARBA" id="ARBA00022777"/>
    </source>
</evidence>
<keyword evidence="23" id="KW-1185">Reference proteome</keyword>
<feature type="transmembrane region" description="Helical" evidence="19">
    <location>
        <begin position="539"/>
        <end position="560"/>
    </location>
</feature>
<dbReference type="InterPro" id="IPR008266">
    <property type="entry name" value="Tyr_kinase_AS"/>
</dbReference>
<dbReference type="OrthoDB" id="1111620at2759"/>
<dbReference type="SUPFAM" id="SSF52047">
    <property type="entry name" value="RNI-like"/>
    <property type="match status" value="1"/>
</dbReference>
<evidence type="ECO:0000256" key="17">
    <source>
        <dbReference type="ARBA" id="ARBA00047899"/>
    </source>
</evidence>
<evidence type="ECO:0000256" key="18">
    <source>
        <dbReference type="ARBA" id="ARBA00048679"/>
    </source>
</evidence>
<keyword evidence="7 19" id="KW-0812">Transmembrane</keyword>
<evidence type="ECO:0000256" key="6">
    <source>
        <dbReference type="ARBA" id="ARBA00022679"/>
    </source>
</evidence>
<dbReference type="SMART" id="SM00365">
    <property type="entry name" value="LRR_SD22"/>
    <property type="match status" value="5"/>
</dbReference>
<dbReference type="InterPro" id="IPR011009">
    <property type="entry name" value="Kinase-like_dom_sf"/>
</dbReference>
<dbReference type="Proteomes" id="UP000489600">
    <property type="component" value="Unassembled WGS sequence"/>
</dbReference>
<evidence type="ECO:0000259" key="21">
    <source>
        <dbReference type="PROSITE" id="PS50011"/>
    </source>
</evidence>
<dbReference type="InterPro" id="IPR001611">
    <property type="entry name" value="Leu-rich_rpt"/>
</dbReference>
<evidence type="ECO:0000256" key="5">
    <source>
        <dbReference type="ARBA" id="ARBA00022614"/>
    </source>
</evidence>
<organism evidence="22 23">
    <name type="scientific">Arabis nemorensis</name>
    <dbReference type="NCBI Taxonomy" id="586526"/>
    <lineage>
        <taxon>Eukaryota</taxon>
        <taxon>Viridiplantae</taxon>
        <taxon>Streptophyta</taxon>
        <taxon>Embryophyta</taxon>
        <taxon>Tracheophyta</taxon>
        <taxon>Spermatophyta</taxon>
        <taxon>Magnoliopsida</taxon>
        <taxon>eudicotyledons</taxon>
        <taxon>Gunneridae</taxon>
        <taxon>Pentapetalae</taxon>
        <taxon>rosids</taxon>
        <taxon>malvids</taxon>
        <taxon>Brassicales</taxon>
        <taxon>Brassicaceae</taxon>
        <taxon>Arabideae</taxon>
        <taxon>Arabis</taxon>
    </lineage>
</organism>
<evidence type="ECO:0000256" key="8">
    <source>
        <dbReference type="ARBA" id="ARBA00022729"/>
    </source>
</evidence>
<dbReference type="Gene3D" id="3.80.10.10">
    <property type="entry name" value="Ribonuclease Inhibitor"/>
    <property type="match status" value="3"/>
</dbReference>
<keyword evidence="15" id="KW-0675">Receptor</keyword>
<dbReference type="GO" id="GO:0016020">
    <property type="term" value="C:membrane"/>
    <property type="evidence" value="ECO:0007669"/>
    <property type="project" value="UniProtKB-SubCell"/>
</dbReference>
<feature type="signal peptide" evidence="20">
    <location>
        <begin position="1"/>
        <end position="22"/>
    </location>
</feature>